<feature type="domain" description="HTH lysR-type" evidence="5">
    <location>
        <begin position="10"/>
        <end position="67"/>
    </location>
</feature>
<dbReference type="GO" id="GO:0003700">
    <property type="term" value="F:DNA-binding transcription factor activity"/>
    <property type="evidence" value="ECO:0007669"/>
    <property type="project" value="InterPro"/>
</dbReference>
<proteinExistence type="inferred from homology"/>
<dbReference type="GO" id="GO:0032993">
    <property type="term" value="C:protein-DNA complex"/>
    <property type="evidence" value="ECO:0007669"/>
    <property type="project" value="TreeGrafter"/>
</dbReference>
<protein>
    <submittedName>
        <fullName evidence="6">LysR family transcriptional regulator</fullName>
    </submittedName>
</protein>
<dbReference type="PANTHER" id="PTHR30346">
    <property type="entry name" value="TRANSCRIPTIONAL DUAL REGULATOR HCAR-RELATED"/>
    <property type="match status" value="1"/>
</dbReference>
<comment type="caution">
    <text evidence="6">The sequence shown here is derived from an EMBL/GenBank/DDBJ whole genome shotgun (WGS) entry which is preliminary data.</text>
</comment>
<evidence type="ECO:0000256" key="1">
    <source>
        <dbReference type="ARBA" id="ARBA00009437"/>
    </source>
</evidence>
<dbReference type="Gene3D" id="1.10.10.10">
    <property type="entry name" value="Winged helix-like DNA-binding domain superfamily/Winged helix DNA-binding domain"/>
    <property type="match status" value="1"/>
</dbReference>
<dbReference type="InterPro" id="IPR000847">
    <property type="entry name" value="LysR_HTH_N"/>
</dbReference>
<dbReference type="SUPFAM" id="SSF46785">
    <property type="entry name" value="Winged helix' DNA-binding domain"/>
    <property type="match status" value="1"/>
</dbReference>
<evidence type="ECO:0000313" key="6">
    <source>
        <dbReference type="EMBL" id="PTE20718.1"/>
    </source>
</evidence>
<dbReference type="Pfam" id="PF03466">
    <property type="entry name" value="LysR_substrate"/>
    <property type="match status" value="1"/>
</dbReference>
<organism evidence="6 7">
    <name type="scientific">Cereibacter changlensis JA139</name>
    <dbReference type="NCBI Taxonomy" id="1188249"/>
    <lineage>
        <taxon>Bacteria</taxon>
        <taxon>Pseudomonadati</taxon>
        <taxon>Pseudomonadota</taxon>
        <taxon>Alphaproteobacteria</taxon>
        <taxon>Rhodobacterales</taxon>
        <taxon>Paracoccaceae</taxon>
        <taxon>Cereibacter</taxon>
    </lineage>
</organism>
<keyword evidence="3" id="KW-0238">DNA-binding</keyword>
<dbReference type="RefSeq" id="WP_107664894.1">
    <property type="nucleotide sequence ID" value="NZ_PZKG01000087.1"/>
</dbReference>
<dbReference type="SUPFAM" id="SSF53850">
    <property type="entry name" value="Periplasmic binding protein-like II"/>
    <property type="match status" value="1"/>
</dbReference>
<keyword evidence="2" id="KW-0805">Transcription regulation</keyword>
<evidence type="ECO:0000256" key="2">
    <source>
        <dbReference type="ARBA" id="ARBA00023015"/>
    </source>
</evidence>
<dbReference type="InterPro" id="IPR036388">
    <property type="entry name" value="WH-like_DNA-bd_sf"/>
</dbReference>
<evidence type="ECO:0000256" key="4">
    <source>
        <dbReference type="ARBA" id="ARBA00023163"/>
    </source>
</evidence>
<name>A0A2T4JS38_9RHOB</name>
<dbReference type="GO" id="GO:0003677">
    <property type="term" value="F:DNA binding"/>
    <property type="evidence" value="ECO:0007669"/>
    <property type="project" value="UniProtKB-KW"/>
</dbReference>
<evidence type="ECO:0000256" key="3">
    <source>
        <dbReference type="ARBA" id="ARBA00023125"/>
    </source>
</evidence>
<dbReference type="AlphaFoldDB" id="A0A2T4JS38"/>
<sequence length="309" mass="32834">MKINSENLNINLRHLRALHAVAEAGSFSAAAAALGIVPSALSEIVRQIEDSVGAALFDRSSRPATVTPLGQAFLDETGPLMLGLDRAVTRLRQTAGLEAGSLSIGASPSAISELLAPLLAEFMRDHPALSCMLHDDIAERLARMVAEGQLDLAVAGRALRSPDLRQRPILRDAFGLACPADHPLVAAKEVRLADVAAETLIGLDPDSGASQLLLQSGAVPRALLQPRITAYSTIAQLCLIRAGLGVGLLPQNAVTLFNDPRIRFVPLTDLELWRTLYLIEPAQRPPSPAGRAFVAALERRFGHLAEAGE</sequence>
<dbReference type="PROSITE" id="PS50931">
    <property type="entry name" value="HTH_LYSR"/>
    <property type="match status" value="1"/>
</dbReference>
<dbReference type="CDD" id="cd05466">
    <property type="entry name" value="PBP2_LTTR_substrate"/>
    <property type="match status" value="1"/>
</dbReference>
<keyword evidence="7" id="KW-1185">Reference proteome</keyword>
<dbReference type="EMBL" id="PZKG01000087">
    <property type="protein sequence ID" value="PTE20718.1"/>
    <property type="molecule type" value="Genomic_DNA"/>
</dbReference>
<dbReference type="Gene3D" id="3.40.190.290">
    <property type="match status" value="1"/>
</dbReference>
<dbReference type="InterPro" id="IPR036390">
    <property type="entry name" value="WH_DNA-bd_sf"/>
</dbReference>
<keyword evidence="4" id="KW-0804">Transcription</keyword>
<dbReference type="InterPro" id="IPR005119">
    <property type="entry name" value="LysR_subst-bd"/>
</dbReference>
<comment type="similarity">
    <text evidence="1">Belongs to the LysR transcriptional regulatory family.</text>
</comment>
<evidence type="ECO:0000259" key="5">
    <source>
        <dbReference type="PROSITE" id="PS50931"/>
    </source>
</evidence>
<dbReference type="Pfam" id="PF00126">
    <property type="entry name" value="HTH_1"/>
    <property type="match status" value="1"/>
</dbReference>
<dbReference type="OrthoDB" id="9775392at2"/>
<gene>
    <name evidence="6" type="ORF">C5F48_16045</name>
</gene>
<dbReference type="PANTHER" id="PTHR30346:SF28">
    <property type="entry name" value="HTH-TYPE TRANSCRIPTIONAL REGULATOR CYNR"/>
    <property type="match status" value="1"/>
</dbReference>
<reference evidence="6 7" key="1">
    <citation type="submission" date="2018-03" db="EMBL/GenBank/DDBJ databases">
        <title>Cereibacter changlensis.</title>
        <authorList>
            <person name="Meyer T.E."/>
            <person name="Miller S."/>
            <person name="Lodha T."/>
            <person name="Gandham S."/>
            <person name="Chintalapati S."/>
            <person name="Chintalapati V.R."/>
        </authorList>
    </citation>
    <scope>NUCLEOTIDE SEQUENCE [LARGE SCALE GENOMIC DNA]</scope>
    <source>
        <strain evidence="6 7">JA139</strain>
    </source>
</reference>
<evidence type="ECO:0000313" key="7">
    <source>
        <dbReference type="Proteomes" id="UP000241010"/>
    </source>
</evidence>
<dbReference type="Proteomes" id="UP000241010">
    <property type="component" value="Unassembled WGS sequence"/>
</dbReference>
<accession>A0A2T4JS38</accession>